<dbReference type="AlphaFoldDB" id="C8ZDV5"/>
<dbReference type="HOGENOM" id="CLU_3191650_0_0_1"/>
<protein>
    <submittedName>
        <fullName evidence="1">EC1118_1L7_2157p</fullName>
    </submittedName>
</protein>
<sequence length="46" mass="4735">MEAEVSATVSVAYSTIVVKAEKADARALNSLSILFAAPIKPSTRAG</sequence>
<accession>C8ZDV5</accession>
<evidence type="ECO:0000313" key="1">
    <source>
        <dbReference type="EMBL" id="CAY81571.1"/>
    </source>
</evidence>
<reference evidence="1" key="1">
    <citation type="journal article" date="2009" name="Proc. Natl. Acad. Sci. U.S.A.">
        <title>Eukaryote-to-eukaryote gene transfer events revealed by the genome sequence of the wine yeast Saccharomyces cerevisiae EC1118.</title>
        <authorList>
            <person name="Novo M."/>
            <person name="Bigey F."/>
            <person name="Beyne E."/>
            <person name="Galeote V."/>
            <person name="Gavory F."/>
            <person name="Mallet S."/>
            <person name="Cambot B."/>
            <person name="Legras J.L."/>
            <person name="Wincker P."/>
            <person name="Casaregola S."/>
            <person name="Dequin S."/>
        </authorList>
    </citation>
    <scope>NUCLEOTIDE SEQUENCE [LARGE SCALE GENOMIC DNA]</scope>
    <source>
        <strain evidence="1">Lalvin EC1118</strain>
        <strain>Lalvin EC1118 / Prise de mousse</strain>
    </source>
</reference>
<dbReference type="EMBL" id="FN393080">
    <property type="protein sequence ID" value="CAY81571.1"/>
    <property type="molecule type" value="Genomic_DNA"/>
</dbReference>
<name>C8ZDV5_YEAS8</name>
<proteinExistence type="predicted"/>
<organism evidence="1">
    <name type="scientific">Saccharomyces cerevisiae (strain Lalvin EC1118 / Prise de mousse)</name>
    <name type="common">Baker's yeast</name>
    <dbReference type="NCBI Taxonomy" id="643680"/>
    <lineage>
        <taxon>Eukaryota</taxon>
        <taxon>Fungi</taxon>
        <taxon>Dikarya</taxon>
        <taxon>Ascomycota</taxon>
        <taxon>Saccharomycotina</taxon>
        <taxon>Saccharomycetes</taxon>
        <taxon>Saccharomycetales</taxon>
        <taxon>Saccharomycetaceae</taxon>
        <taxon>Saccharomyces</taxon>
    </lineage>
</organism>
<gene>
    <name evidence="1" type="ORF">EC1118_1L7_2157g</name>
</gene>